<protein>
    <recommendedName>
        <fullName evidence="4">GxxExxY protein</fullName>
    </recommendedName>
</protein>
<name>A0AAD5QCG6_PYTIN</name>
<gene>
    <name evidence="2" type="ORF">P43SY_000670</name>
</gene>
<evidence type="ECO:0008006" key="4">
    <source>
        <dbReference type="Google" id="ProtNLM"/>
    </source>
</evidence>
<keyword evidence="3" id="KW-1185">Reference proteome</keyword>
<feature type="compositionally biased region" description="Basic and acidic residues" evidence="1">
    <location>
        <begin position="327"/>
        <end position="371"/>
    </location>
</feature>
<dbReference type="Proteomes" id="UP001209570">
    <property type="component" value="Unassembled WGS sequence"/>
</dbReference>
<dbReference type="InterPro" id="IPR026350">
    <property type="entry name" value="GxxExxY"/>
</dbReference>
<dbReference type="AlphaFoldDB" id="A0AAD5QCG6"/>
<feature type="compositionally biased region" description="Basic residues" evidence="1">
    <location>
        <begin position="305"/>
        <end position="323"/>
    </location>
</feature>
<evidence type="ECO:0000313" key="3">
    <source>
        <dbReference type="Proteomes" id="UP001209570"/>
    </source>
</evidence>
<organism evidence="2 3">
    <name type="scientific">Pythium insidiosum</name>
    <name type="common">Pythiosis disease agent</name>
    <dbReference type="NCBI Taxonomy" id="114742"/>
    <lineage>
        <taxon>Eukaryota</taxon>
        <taxon>Sar</taxon>
        <taxon>Stramenopiles</taxon>
        <taxon>Oomycota</taxon>
        <taxon>Peronosporomycetes</taxon>
        <taxon>Pythiales</taxon>
        <taxon>Pythiaceae</taxon>
        <taxon>Pythium</taxon>
    </lineage>
</organism>
<proteinExistence type="predicted"/>
<accession>A0AAD5QCG6</accession>
<evidence type="ECO:0000256" key="1">
    <source>
        <dbReference type="SAM" id="MobiDB-lite"/>
    </source>
</evidence>
<sequence length="411" mass="44992">MKAIIDMIAAAAGDVYREKGSGKRESTYRKALGAKLTNPTSNGFIGDEEVHISIFYHNDEVSKRKADMVVSPKDDYEARVLLELKVVQVLSENDLQQLKYYMHVYGVSVGLLINFPKPLQPDSCDKTPTGVTLLNVSDVKAHETPLAPTHSTIEPCGDLARRAELYVSMYEDAVLVEAIGAYMKAVQGAHKLENVYEKAMEAKLRGSAIACVTQQSIPIYYRGKEVSSRKADVFAWLKEADSVRCILELKAEESLCKDHEQQVKHYAMHFNVPLGILINFPSTSILAANVPLGLDMKKNEGSATKKSKKDAKGSATKKSKKNAKGSATEESKKSAEGSATEESKENAEGPATEESKENAEGSATEESKKNVEGSATLRHITIFDEKGDAVLPSFRLVERQVTLVLSESSET</sequence>
<evidence type="ECO:0000313" key="2">
    <source>
        <dbReference type="EMBL" id="KAJ0404270.1"/>
    </source>
</evidence>
<dbReference type="Pfam" id="PF13366">
    <property type="entry name" value="PDDEXK_3"/>
    <property type="match status" value="2"/>
</dbReference>
<dbReference type="NCBIfam" id="TIGR04256">
    <property type="entry name" value="GxxExxY"/>
    <property type="match status" value="2"/>
</dbReference>
<reference evidence="2" key="1">
    <citation type="submission" date="2021-12" db="EMBL/GenBank/DDBJ databases">
        <title>Prjna785345.</title>
        <authorList>
            <person name="Rujirawat T."/>
            <person name="Krajaejun T."/>
        </authorList>
    </citation>
    <scope>NUCLEOTIDE SEQUENCE</scope>
    <source>
        <strain evidence="2">Pi057C3</strain>
    </source>
</reference>
<feature type="region of interest" description="Disordered" evidence="1">
    <location>
        <begin position="296"/>
        <end position="375"/>
    </location>
</feature>
<comment type="caution">
    <text evidence="2">The sequence shown here is derived from an EMBL/GenBank/DDBJ whole genome shotgun (WGS) entry which is preliminary data.</text>
</comment>
<dbReference type="EMBL" id="JAKCXM010000066">
    <property type="protein sequence ID" value="KAJ0404270.1"/>
    <property type="molecule type" value="Genomic_DNA"/>
</dbReference>